<dbReference type="RefSeq" id="WP_089273610.1">
    <property type="nucleotide sequence ID" value="NZ_FZOC01000003.1"/>
</dbReference>
<sequence length="299" mass="32097">MSLMRDTLAVCRMIKIEHSVFALPFAFTGAFLAQGAGPGWSAPSWRVLAPLTLAMVAVRSFAMGYNRLADLDIDRLNPRTQMRPLVTGELSVAFTKRFLFVCALVFTAACAAMNSTCLLLSPVALVWSGFYSHTKRFTPLCHFALGSVLGLAPVAGWLAVSPHSLGYPAVLLFFAVTLWVAGFDILYACQDADFDKSQGLCSLPAHQGVARALFTAAATHASAALLFPMAGLSAGLGMLFLCVSLIIGCILVWEHRLISAEDLSRVNVAFFTMNGVIAVFVFLGAWADLALGSPWALLR</sequence>
<protein>
    <recommendedName>
        <fullName evidence="11">4-hydroxybenzoate polyprenyltransferase</fullName>
        <ecNumber evidence="11">2.5.1.39</ecNumber>
    </recommendedName>
</protein>
<dbReference type="EC" id="2.5.1.39" evidence="11"/>
<dbReference type="AlphaFoldDB" id="A0A238ZXP5"/>
<dbReference type="EMBL" id="FZOC01000003">
    <property type="protein sequence ID" value="SNR87433.1"/>
    <property type="molecule type" value="Genomic_DNA"/>
</dbReference>
<dbReference type="NCBIfam" id="TIGR01475">
    <property type="entry name" value="ubiA_other"/>
    <property type="match status" value="1"/>
</dbReference>
<comment type="similarity">
    <text evidence="3">Belongs to the UbiA prenyltransferase family.</text>
</comment>
<keyword evidence="4" id="KW-1003">Cell membrane</keyword>
<dbReference type="Gene3D" id="1.20.120.1780">
    <property type="entry name" value="UbiA prenyltransferase"/>
    <property type="match status" value="1"/>
</dbReference>
<dbReference type="OrthoDB" id="9782418at2"/>
<proteinExistence type="inferred from homology"/>
<dbReference type="InterPro" id="IPR000537">
    <property type="entry name" value="UbiA_prenyltransferase"/>
</dbReference>
<keyword evidence="6 13" id="KW-0808">Transferase</keyword>
<keyword evidence="10 12" id="KW-0472">Membrane</keyword>
<evidence type="ECO:0000256" key="11">
    <source>
        <dbReference type="ARBA" id="ARBA00034524"/>
    </source>
</evidence>
<dbReference type="PANTHER" id="PTHR11048:SF28">
    <property type="entry name" value="4-HYDROXYBENZOATE POLYPRENYLTRANSFERASE, MITOCHONDRIAL"/>
    <property type="match status" value="1"/>
</dbReference>
<keyword evidence="14" id="KW-1185">Reference proteome</keyword>
<evidence type="ECO:0000256" key="10">
    <source>
        <dbReference type="ARBA" id="ARBA00023136"/>
    </source>
</evidence>
<dbReference type="InterPro" id="IPR006371">
    <property type="entry name" value="Polyprenyltransferase_UbiA-li"/>
</dbReference>
<evidence type="ECO:0000256" key="7">
    <source>
        <dbReference type="ARBA" id="ARBA00022688"/>
    </source>
</evidence>
<reference evidence="13 14" key="1">
    <citation type="submission" date="2017-06" db="EMBL/GenBank/DDBJ databases">
        <authorList>
            <person name="Kim H.J."/>
            <person name="Triplett B.A."/>
        </authorList>
    </citation>
    <scope>NUCLEOTIDE SEQUENCE [LARGE SCALE GENOMIC DNA]</scope>
    <source>
        <strain evidence="13 14">DSM 13116</strain>
    </source>
</reference>
<evidence type="ECO:0000256" key="5">
    <source>
        <dbReference type="ARBA" id="ARBA00022519"/>
    </source>
</evidence>
<dbReference type="GO" id="GO:0005886">
    <property type="term" value="C:plasma membrane"/>
    <property type="evidence" value="ECO:0007669"/>
    <property type="project" value="TreeGrafter"/>
</dbReference>
<dbReference type="InterPro" id="IPR044878">
    <property type="entry name" value="UbiA_sf"/>
</dbReference>
<feature type="transmembrane region" description="Helical" evidence="12">
    <location>
        <begin position="266"/>
        <end position="287"/>
    </location>
</feature>
<dbReference type="PANTHER" id="PTHR11048">
    <property type="entry name" value="PRENYLTRANSFERASES"/>
    <property type="match status" value="1"/>
</dbReference>
<keyword evidence="8 12" id="KW-0812">Transmembrane</keyword>
<dbReference type="Proteomes" id="UP000198324">
    <property type="component" value="Unassembled WGS sequence"/>
</dbReference>
<comment type="cofactor">
    <cofactor evidence="1">
        <name>Mg(2+)</name>
        <dbReference type="ChEBI" id="CHEBI:18420"/>
    </cofactor>
</comment>
<feature type="transmembrane region" description="Helical" evidence="12">
    <location>
        <begin position="233"/>
        <end position="254"/>
    </location>
</feature>
<feature type="transmembrane region" description="Helical" evidence="12">
    <location>
        <begin position="165"/>
        <end position="187"/>
    </location>
</feature>
<dbReference type="GO" id="GO:0008412">
    <property type="term" value="F:4-hydroxybenzoate polyprenyltransferase activity"/>
    <property type="evidence" value="ECO:0007669"/>
    <property type="project" value="UniProtKB-EC"/>
</dbReference>
<dbReference type="CDD" id="cd13959">
    <property type="entry name" value="PT_UbiA_COQ2"/>
    <property type="match status" value="1"/>
</dbReference>
<dbReference type="Pfam" id="PF01040">
    <property type="entry name" value="UbiA"/>
    <property type="match status" value="1"/>
</dbReference>
<evidence type="ECO:0000313" key="13">
    <source>
        <dbReference type="EMBL" id="SNR87433.1"/>
    </source>
</evidence>
<gene>
    <name evidence="13" type="ORF">SAMN04488503_1651</name>
</gene>
<keyword evidence="7" id="KW-0831">Ubiquinone biosynthesis</keyword>
<organism evidence="13 14">
    <name type="scientific">Humidesulfovibrio mexicanus</name>
    <dbReference type="NCBI Taxonomy" id="147047"/>
    <lineage>
        <taxon>Bacteria</taxon>
        <taxon>Pseudomonadati</taxon>
        <taxon>Thermodesulfobacteriota</taxon>
        <taxon>Desulfovibrionia</taxon>
        <taxon>Desulfovibrionales</taxon>
        <taxon>Desulfovibrionaceae</taxon>
        <taxon>Humidesulfovibrio</taxon>
    </lineage>
</organism>
<evidence type="ECO:0000256" key="8">
    <source>
        <dbReference type="ARBA" id="ARBA00022692"/>
    </source>
</evidence>
<name>A0A238ZXP5_9BACT</name>
<dbReference type="GO" id="GO:0006744">
    <property type="term" value="P:ubiquinone biosynthetic process"/>
    <property type="evidence" value="ECO:0007669"/>
    <property type="project" value="UniProtKB-KW"/>
</dbReference>
<feature type="transmembrane region" description="Helical" evidence="12">
    <location>
        <begin position="139"/>
        <end position="159"/>
    </location>
</feature>
<evidence type="ECO:0000256" key="9">
    <source>
        <dbReference type="ARBA" id="ARBA00022989"/>
    </source>
</evidence>
<dbReference type="FunFam" id="1.20.120.1780:FF:000001">
    <property type="entry name" value="4-hydroxybenzoate octaprenyltransferase"/>
    <property type="match status" value="1"/>
</dbReference>
<feature type="transmembrane region" description="Helical" evidence="12">
    <location>
        <begin position="98"/>
        <end position="127"/>
    </location>
</feature>
<keyword evidence="9 12" id="KW-1133">Transmembrane helix</keyword>
<evidence type="ECO:0000256" key="1">
    <source>
        <dbReference type="ARBA" id="ARBA00001946"/>
    </source>
</evidence>
<evidence type="ECO:0000256" key="12">
    <source>
        <dbReference type="SAM" id="Phobius"/>
    </source>
</evidence>
<dbReference type="InterPro" id="IPR039653">
    <property type="entry name" value="Prenyltransferase"/>
</dbReference>
<evidence type="ECO:0000256" key="2">
    <source>
        <dbReference type="ARBA" id="ARBA00004141"/>
    </source>
</evidence>
<evidence type="ECO:0000256" key="6">
    <source>
        <dbReference type="ARBA" id="ARBA00022679"/>
    </source>
</evidence>
<evidence type="ECO:0000256" key="4">
    <source>
        <dbReference type="ARBA" id="ARBA00022475"/>
    </source>
</evidence>
<dbReference type="FunFam" id="1.10.357.140:FF:000008">
    <property type="entry name" value="4-hydroxybenzoate octaprenyltransferase"/>
    <property type="match status" value="1"/>
</dbReference>
<accession>A0A238ZXP5</accession>
<keyword evidence="5" id="KW-0997">Cell inner membrane</keyword>
<comment type="subcellular location">
    <subcellularLocation>
        <location evidence="2">Membrane</location>
        <topology evidence="2">Multi-pass membrane protein</topology>
    </subcellularLocation>
</comment>
<evidence type="ECO:0000313" key="14">
    <source>
        <dbReference type="Proteomes" id="UP000198324"/>
    </source>
</evidence>
<dbReference type="Gene3D" id="1.10.357.140">
    <property type="entry name" value="UbiA prenyltransferase"/>
    <property type="match status" value="1"/>
</dbReference>
<evidence type="ECO:0000256" key="3">
    <source>
        <dbReference type="ARBA" id="ARBA00005985"/>
    </source>
</evidence>